<keyword evidence="3" id="KW-1185">Reference proteome</keyword>
<dbReference type="AlphaFoldDB" id="A0AAD4LD48"/>
<dbReference type="PANTHER" id="PTHR33840">
    <property type="match status" value="1"/>
</dbReference>
<name>A0AAD4LD48_9AGAM</name>
<feature type="domain" description="T6SS Phospholipase effector Tle1-like catalytic" evidence="1">
    <location>
        <begin position="21"/>
        <end position="333"/>
    </location>
</feature>
<dbReference type="Pfam" id="PF09994">
    <property type="entry name" value="T6SS_Tle1-like_cat"/>
    <property type="match status" value="1"/>
</dbReference>
<sequence>MTDTSYYPSAFPVKDDHRRPRTLVLCFDGTANEFSKRNTNVVKLYSILKKDSPKSQLCYYQERIGTYFQPGVVSPLFRFAARTLDVMFAWYLSEHIMDGYTFLMQNYHEGDSVCIFGFSRGAYTARALAGMLHKVGLLSKDNHEQVSFAYKLYKSSSHKNNKLAVQFKKSFSREVPIEFLGVWDSVASVGIVSGRTLPFVGTNSTVKWFRQALSLDERRAKFRPNLYHRHRTVVDSNPKLSPTSSESPARRFMAHVRAFTFPMGPTLRDTPNNLRDNSWHDRDFGNTSESDGIVTRVLEVWFAGAHSDVGGGVAKDSKPHALSNISLRWMVREILKTRCHILFDKAALELWGIPIAMIKQAEHARTPDSGQQTPAMPATPDIYAVPLAPGAGTDVSIPDGDDLTPPPSASESLDALDAAEKISDQLKKSVFWWVLEILPTYSVWQNEKDEWVGRWSFKWGRGRTVPSQPRPLFHESVRTRIKNLSVDYLPRVRFERGIEEYVV</sequence>
<comment type="caution">
    <text evidence="2">The sequence shown here is derived from an EMBL/GenBank/DDBJ whole genome shotgun (WGS) entry which is preliminary data.</text>
</comment>
<evidence type="ECO:0000313" key="3">
    <source>
        <dbReference type="Proteomes" id="UP001201163"/>
    </source>
</evidence>
<accession>A0AAD4LD48</accession>
<dbReference type="Proteomes" id="UP001201163">
    <property type="component" value="Unassembled WGS sequence"/>
</dbReference>
<evidence type="ECO:0000259" key="1">
    <source>
        <dbReference type="Pfam" id="PF09994"/>
    </source>
</evidence>
<evidence type="ECO:0000313" key="2">
    <source>
        <dbReference type="EMBL" id="KAH8989052.1"/>
    </source>
</evidence>
<gene>
    <name evidence="2" type="ORF">EDB92DRAFT_891517</name>
</gene>
<dbReference type="PANTHER" id="PTHR33840:SF2">
    <property type="entry name" value="TLE1 PHOSPHOLIPASE DOMAIN-CONTAINING PROTEIN"/>
    <property type="match status" value="1"/>
</dbReference>
<organism evidence="2 3">
    <name type="scientific">Lactarius akahatsu</name>
    <dbReference type="NCBI Taxonomy" id="416441"/>
    <lineage>
        <taxon>Eukaryota</taxon>
        <taxon>Fungi</taxon>
        <taxon>Dikarya</taxon>
        <taxon>Basidiomycota</taxon>
        <taxon>Agaricomycotina</taxon>
        <taxon>Agaricomycetes</taxon>
        <taxon>Russulales</taxon>
        <taxon>Russulaceae</taxon>
        <taxon>Lactarius</taxon>
    </lineage>
</organism>
<proteinExistence type="predicted"/>
<dbReference type="EMBL" id="JAKELL010000039">
    <property type="protein sequence ID" value="KAH8989052.1"/>
    <property type="molecule type" value="Genomic_DNA"/>
</dbReference>
<dbReference type="InterPro" id="IPR018712">
    <property type="entry name" value="Tle1-like_cat"/>
</dbReference>
<protein>
    <recommendedName>
        <fullName evidence="1">T6SS Phospholipase effector Tle1-like catalytic domain-containing protein</fullName>
    </recommendedName>
</protein>
<reference evidence="2" key="1">
    <citation type="submission" date="2022-01" db="EMBL/GenBank/DDBJ databases">
        <title>Comparative genomics reveals a dynamic genome evolution in the ectomycorrhizal milk-cap (Lactarius) mushrooms.</title>
        <authorList>
            <consortium name="DOE Joint Genome Institute"/>
            <person name="Lebreton A."/>
            <person name="Tang N."/>
            <person name="Kuo A."/>
            <person name="LaButti K."/>
            <person name="Drula E."/>
            <person name="Barry K."/>
            <person name="Clum A."/>
            <person name="Lipzen A."/>
            <person name="Mousain D."/>
            <person name="Ng V."/>
            <person name="Wang R."/>
            <person name="Wang X."/>
            <person name="Dai Y."/>
            <person name="Henrissat B."/>
            <person name="Grigoriev I.V."/>
            <person name="Guerin-Laguette A."/>
            <person name="Yu F."/>
            <person name="Martin F.M."/>
        </authorList>
    </citation>
    <scope>NUCLEOTIDE SEQUENCE</scope>
    <source>
        <strain evidence="2">QP</strain>
    </source>
</reference>